<keyword evidence="1" id="KW-0812">Transmembrane</keyword>
<dbReference type="AlphaFoldDB" id="A0A6V7H7D7"/>
<evidence type="ECO:0000256" key="1">
    <source>
        <dbReference type="SAM" id="Phobius"/>
    </source>
</evidence>
<proteinExistence type="predicted"/>
<dbReference type="OrthoDB" id="7992172at2759"/>
<comment type="caution">
    <text evidence="2">The sequence shown here is derived from an EMBL/GenBank/DDBJ whole genome shotgun (WGS) entry which is preliminary data.</text>
</comment>
<name>A0A6V7H7D7_9HYME</name>
<sequence>ALIGPNCFYYVALAFFSFALVPCLSRAWSGFPSPFPHVQSGTINSTSLIACALLEPVGSKAPAFTGDVKGVWLEKGAGSSTVLPCPAQGYPVPSFR</sequence>
<organism evidence="2 3">
    <name type="scientific">Heterotrigona itama</name>
    <dbReference type="NCBI Taxonomy" id="395501"/>
    <lineage>
        <taxon>Eukaryota</taxon>
        <taxon>Metazoa</taxon>
        <taxon>Ecdysozoa</taxon>
        <taxon>Arthropoda</taxon>
        <taxon>Hexapoda</taxon>
        <taxon>Insecta</taxon>
        <taxon>Pterygota</taxon>
        <taxon>Neoptera</taxon>
        <taxon>Endopterygota</taxon>
        <taxon>Hymenoptera</taxon>
        <taxon>Apocrita</taxon>
        <taxon>Aculeata</taxon>
        <taxon>Apoidea</taxon>
        <taxon>Anthophila</taxon>
        <taxon>Apidae</taxon>
        <taxon>Heterotrigona</taxon>
    </lineage>
</organism>
<evidence type="ECO:0000313" key="2">
    <source>
        <dbReference type="EMBL" id="CAD1475940.1"/>
    </source>
</evidence>
<feature type="non-terminal residue" evidence="2">
    <location>
        <position position="1"/>
    </location>
</feature>
<keyword evidence="1" id="KW-1133">Transmembrane helix</keyword>
<gene>
    <name evidence="2" type="ORF">MHI_LOCUS610341</name>
</gene>
<feature type="transmembrane region" description="Helical" evidence="1">
    <location>
        <begin position="7"/>
        <end position="28"/>
    </location>
</feature>
<reference evidence="2" key="1">
    <citation type="submission" date="2020-07" db="EMBL/GenBank/DDBJ databases">
        <authorList>
            <person name="Nazaruddin N."/>
        </authorList>
    </citation>
    <scope>NUCLEOTIDE SEQUENCE</scope>
</reference>
<evidence type="ECO:0000313" key="3">
    <source>
        <dbReference type="Proteomes" id="UP000752696"/>
    </source>
</evidence>
<accession>A0A6V7H7D7</accession>
<protein>
    <submittedName>
        <fullName evidence="2">Uncharacterized protein</fullName>
    </submittedName>
</protein>
<dbReference type="EMBL" id="CAJDYZ010008924">
    <property type="protein sequence ID" value="CAD1475940.1"/>
    <property type="molecule type" value="Genomic_DNA"/>
</dbReference>
<keyword evidence="1" id="KW-0472">Membrane</keyword>
<dbReference type="Proteomes" id="UP000752696">
    <property type="component" value="Unassembled WGS sequence"/>
</dbReference>
<keyword evidence="3" id="KW-1185">Reference proteome</keyword>